<name>E1QNC1_VULDI</name>
<protein>
    <submittedName>
        <fullName evidence="1">Uncharacterized protein</fullName>
    </submittedName>
</protein>
<reference evidence="1 2" key="1">
    <citation type="journal article" date="2010" name="Stand. Genomic Sci.">
        <title>Complete genome sequence of Vulcanisaeta distributa type strain (IC-017).</title>
        <authorList>
            <person name="Mavromatis K."/>
            <person name="Sikorski J."/>
            <person name="Pabst E."/>
            <person name="Teshima H."/>
            <person name="Lapidus A."/>
            <person name="Lucas S."/>
            <person name="Nolan M."/>
            <person name="Glavina Del Rio T."/>
            <person name="Cheng J.F."/>
            <person name="Bruce D."/>
            <person name="Goodwin L."/>
            <person name="Pitluck S."/>
            <person name="Liolios K."/>
            <person name="Ivanova N."/>
            <person name="Mikhailova N."/>
            <person name="Pati A."/>
            <person name="Chen A."/>
            <person name="Palaniappan K."/>
            <person name="Land M."/>
            <person name="Hauser L."/>
            <person name="Chang Y.J."/>
            <person name="Jeffries C.D."/>
            <person name="Rohde M."/>
            <person name="Spring S."/>
            <person name="Goker M."/>
            <person name="Wirth R."/>
            <person name="Woyke T."/>
            <person name="Bristow J."/>
            <person name="Eisen J.A."/>
            <person name="Markowitz V."/>
            <person name="Hugenholtz P."/>
            <person name="Klenk H.P."/>
            <person name="Kyrpides N.C."/>
        </authorList>
    </citation>
    <scope>NUCLEOTIDE SEQUENCE [LARGE SCALE GENOMIC DNA]</scope>
    <source>
        <strain evidence="2">DSM 14429 / JCM 11212 / NBRC 100878 / IC-017</strain>
    </source>
</reference>
<dbReference type="AlphaFoldDB" id="E1QNC1"/>
<dbReference type="eggNOG" id="arCOG07344">
    <property type="taxonomic scope" value="Archaea"/>
</dbReference>
<organism evidence="1 2">
    <name type="scientific">Vulcanisaeta distributa (strain DSM 14429 / JCM 11212 / NBRC 100878 / IC-017)</name>
    <dbReference type="NCBI Taxonomy" id="572478"/>
    <lineage>
        <taxon>Archaea</taxon>
        <taxon>Thermoproteota</taxon>
        <taxon>Thermoprotei</taxon>
        <taxon>Thermoproteales</taxon>
        <taxon>Thermoproteaceae</taxon>
        <taxon>Vulcanisaeta</taxon>
    </lineage>
</organism>
<reference evidence="2" key="2">
    <citation type="journal article" date="2010" name="Stand. Genomic Sci.">
        <title>Complete genome sequence of Vulcanisaeta distributa type strain (IC-017T).</title>
        <authorList>
            <person name="Mavromatis K."/>
            <person name="Sikorski J."/>
            <person name="Pabst E."/>
            <person name="Teshima H."/>
            <person name="Lapidus A."/>
            <person name="Lucas S."/>
            <person name="Nolan M."/>
            <person name="Glavina Del Rio T."/>
            <person name="Cheng J."/>
            <person name="Bruce D."/>
            <person name="Goodwin L."/>
            <person name="Pitluck S."/>
            <person name="Liolios K."/>
            <person name="Ivanova N."/>
            <person name="Mikhailova N."/>
            <person name="Pati A."/>
            <person name="Chen A."/>
            <person name="Palaniappan K."/>
            <person name="Land M."/>
            <person name="Hauser L."/>
            <person name="Chang Y."/>
            <person name="Jeffries C."/>
            <person name="Rohde M."/>
            <person name="Spring S."/>
            <person name="Goker M."/>
            <person name="Wirth R."/>
            <person name="Woyke T."/>
            <person name="Bristow J."/>
            <person name="Eisen J."/>
            <person name="Markowitz V."/>
            <person name="Hugenholtz P."/>
            <person name="Klenk H."/>
            <person name="Kyrpides N."/>
        </authorList>
    </citation>
    <scope>NUCLEOTIDE SEQUENCE [LARGE SCALE GENOMIC DNA]</scope>
    <source>
        <strain evidence="2">DSM 14429 / JCM 11212 / NBRC 100878 / IC-017</strain>
    </source>
</reference>
<proteinExistence type="predicted"/>
<gene>
    <name evidence="1" type="ordered locus">Vdis_0698</name>
</gene>
<dbReference type="Proteomes" id="UP000006681">
    <property type="component" value="Chromosome"/>
</dbReference>
<dbReference type="HOGENOM" id="CLU_510597_0_0_2"/>
<sequence>MVMGLRVGWLLVLVIAALSVVFSVLSFVRAQPSPVGSLRLPHGVISYYSSTSISVSPGLVVRVYAINGSRIYPVQAFVAVYGLTPRHIVPIAYGFSSMVSVPFNNTNWLFIANRWLSFNPSVNEYNTSLLVFITYIDFTRNESWIEAYSVPYNIGWVMGNPGRIKYIVLTAYINLSSKPFRVVPVKQLPQGQPVINSASKDPVYTEYNCVEQSPTAPKLTNGPYIYYPILNCYGFTGPIPLDWITWSQGITNEYKNYGLDFLIDVFYSGRFTWDAVGYYENGGFSTIGTSYQASVNWNPPIMDIGDSGYLTQPGSFYFAYDGSFALANYTEYYYNIHTGYVYVGNVVISEVISVSSTSWFVYGTDYGNGPISYIYKVLILLAEQGLGYPALNKSTIVTYASWVYGRQGPGCGVISSEPISSFYAWWLTLESLTTTYGVSPAQLGVTLGTIGVEPAEILLDLIGLTLPPNTSISLIHTEFEIEAPTNNLYHIAWYLSLINASDVFGISTFGFIVNATNYYQGAYNCNG</sequence>
<dbReference type="KEGG" id="vdi:Vdis_0698"/>
<accession>E1QNC1</accession>
<dbReference type="EMBL" id="CP002100">
    <property type="protein sequence ID" value="ADN50091.1"/>
    <property type="molecule type" value="Genomic_DNA"/>
</dbReference>
<evidence type="ECO:0000313" key="2">
    <source>
        <dbReference type="Proteomes" id="UP000006681"/>
    </source>
</evidence>
<keyword evidence="2" id="KW-1185">Reference proteome</keyword>
<dbReference type="OrthoDB" id="44018at2157"/>
<evidence type="ECO:0000313" key="1">
    <source>
        <dbReference type="EMBL" id="ADN50091.1"/>
    </source>
</evidence>